<proteinExistence type="predicted"/>
<evidence type="ECO:0000313" key="2">
    <source>
        <dbReference type="Proteomes" id="UP001359485"/>
    </source>
</evidence>
<organism evidence="1 2">
    <name type="scientific">Polyplax serrata</name>
    <name type="common">Common mouse louse</name>
    <dbReference type="NCBI Taxonomy" id="468196"/>
    <lineage>
        <taxon>Eukaryota</taxon>
        <taxon>Metazoa</taxon>
        <taxon>Ecdysozoa</taxon>
        <taxon>Arthropoda</taxon>
        <taxon>Hexapoda</taxon>
        <taxon>Insecta</taxon>
        <taxon>Pterygota</taxon>
        <taxon>Neoptera</taxon>
        <taxon>Paraneoptera</taxon>
        <taxon>Psocodea</taxon>
        <taxon>Troctomorpha</taxon>
        <taxon>Phthiraptera</taxon>
        <taxon>Anoplura</taxon>
        <taxon>Polyplacidae</taxon>
        <taxon>Polyplax</taxon>
    </lineage>
</organism>
<accession>A0ABR1AKE4</accession>
<comment type="caution">
    <text evidence="1">The sequence shown here is derived from an EMBL/GenBank/DDBJ whole genome shotgun (WGS) entry which is preliminary data.</text>
</comment>
<protein>
    <submittedName>
        <fullName evidence="1">Uncharacterized protein</fullName>
    </submittedName>
</protein>
<dbReference type="Proteomes" id="UP001359485">
    <property type="component" value="Unassembled WGS sequence"/>
</dbReference>
<dbReference type="EMBL" id="JAWJWF010000047">
    <property type="protein sequence ID" value="KAK6621764.1"/>
    <property type="molecule type" value="Genomic_DNA"/>
</dbReference>
<name>A0ABR1AKE4_POLSC</name>
<evidence type="ECO:0000313" key="1">
    <source>
        <dbReference type="EMBL" id="KAK6621764.1"/>
    </source>
</evidence>
<sequence>MCDIDFTPVFSELIPVVKDLRFSVMYFGWHFGKNVLITKHESKTVMVVLKENDERNIEFSTTISSREKLIKTSLKIQGNGNLILLLDGEGNLWKLINAFEFCNENDECLYLIDEKCFYEWVPFKKFEFCRVMEITAYQTGFACLLENQQKKKMLQVFLAENINHSEDYTFKELNDSKSHKYQLKNIITSNIELENIKESIIITDEFSGITHALSSAKKAEIVNISNETVISTLYFSNTNCLLLCYHNGTFHFVKLNDKCQPVKDYSLCAFKKVFCAEKCNCCEACFVWSDGFTINHTNIHFQLEEVCFAKLVHLQVKLNIAGVRAFSKTMNGILAVTYNHFYYYISLNRDVKPQKLLMSPDEILSKIVQGSMVIESLNKEINISQEYLEFKEIMQTSTLLDQVELEAKNRYISIKSKIKHVLRKDFWKIRETMSINKKHCVMYHDIETDLYEGMVVTIKSKFIKKNKVELSLLGDFGTEFDILLIPLGNLEGERNNDEEELTKTLSEIAKIRNPYVK</sequence>
<gene>
    <name evidence="1" type="ORF">RUM44_001571</name>
</gene>
<reference evidence="1 2" key="1">
    <citation type="submission" date="2023-09" db="EMBL/GenBank/DDBJ databases">
        <title>Genomes of two closely related lineages of the louse Polyplax serrata with different host specificities.</title>
        <authorList>
            <person name="Martinu J."/>
            <person name="Tarabai H."/>
            <person name="Stefka J."/>
            <person name="Hypsa V."/>
        </authorList>
    </citation>
    <scope>NUCLEOTIDE SEQUENCE [LARGE SCALE GENOMIC DNA]</scope>
    <source>
        <strain evidence="1">98ZLc_SE</strain>
    </source>
</reference>
<keyword evidence="2" id="KW-1185">Reference proteome</keyword>